<keyword evidence="4" id="KW-0597">Phosphoprotein</keyword>
<sequence>MSTHAPDILDDDIDRDLACPISPALSEELDRPIDILDIDRPCIDTTVGSVPADNATFIESDKHDVYLQSRCDSSTNPDRPYSLNDMGPEADLKEPLGPCGDYVEQSHIPCIKIDNKDSFYSRNPITGSGLNGDGVGGLKPKKLKNREGNPVTGEGYKPGATDFIQPPNQMGGQPMHPNTNNRVPPGGYSSGLW</sequence>
<dbReference type="AlphaFoldDB" id="A0A6J1LFB7"/>
<dbReference type="Pfam" id="PF17054">
    <property type="entry name" value="JUPITER"/>
    <property type="match status" value="1"/>
</dbReference>
<evidence type="ECO:0000256" key="5">
    <source>
        <dbReference type="ARBA" id="ARBA00023242"/>
    </source>
</evidence>
<keyword evidence="3" id="KW-0963">Cytoplasm</keyword>
<evidence type="ECO:0000256" key="4">
    <source>
        <dbReference type="ARBA" id="ARBA00022553"/>
    </source>
</evidence>
<dbReference type="GeneID" id="111593443"/>
<evidence type="ECO:0000313" key="7">
    <source>
        <dbReference type="Proteomes" id="UP000504633"/>
    </source>
</evidence>
<gene>
    <name evidence="8" type="primary">LOC111593443</name>
</gene>
<evidence type="ECO:0000313" key="8">
    <source>
        <dbReference type="RefSeq" id="XP_023161963.1"/>
    </source>
</evidence>
<accession>A0A6J1LFB7</accession>
<feature type="compositionally biased region" description="Polar residues" evidence="6">
    <location>
        <begin position="166"/>
        <end position="182"/>
    </location>
</feature>
<evidence type="ECO:0000256" key="2">
    <source>
        <dbReference type="ARBA" id="ARBA00004496"/>
    </source>
</evidence>
<protein>
    <submittedName>
        <fullName evidence="8">Microtubule-associated protein Jupiter-like</fullName>
    </submittedName>
</protein>
<comment type="subcellular location">
    <subcellularLocation>
        <location evidence="2">Cytoplasm</location>
    </subcellularLocation>
    <subcellularLocation>
        <location evidence="1">Nucleus</location>
    </subcellularLocation>
</comment>
<feature type="region of interest" description="Disordered" evidence="6">
    <location>
        <begin position="131"/>
        <end position="193"/>
    </location>
</feature>
<keyword evidence="7" id="KW-1185">Reference proteome</keyword>
<proteinExistence type="predicted"/>
<dbReference type="OMA" id="CGDYVEQ"/>
<evidence type="ECO:0000256" key="1">
    <source>
        <dbReference type="ARBA" id="ARBA00004123"/>
    </source>
</evidence>
<evidence type="ECO:0000256" key="3">
    <source>
        <dbReference type="ARBA" id="ARBA00022490"/>
    </source>
</evidence>
<dbReference type="OrthoDB" id="6367565at2759"/>
<dbReference type="RefSeq" id="XP_023161963.1">
    <property type="nucleotide sequence ID" value="XM_023306195.2"/>
</dbReference>
<name>A0A6J1LFB7_DROHY</name>
<reference evidence="8" key="1">
    <citation type="submission" date="2025-08" db="UniProtKB">
        <authorList>
            <consortium name="RefSeq"/>
        </authorList>
    </citation>
    <scope>IDENTIFICATION</scope>
    <source>
        <strain evidence="8">15085-1641.00</strain>
        <tissue evidence="8">Whole body</tissue>
    </source>
</reference>
<dbReference type="GO" id="GO:0005737">
    <property type="term" value="C:cytoplasm"/>
    <property type="evidence" value="ECO:0007669"/>
    <property type="project" value="UniProtKB-SubCell"/>
</dbReference>
<dbReference type="Proteomes" id="UP000504633">
    <property type="component" value="Unplaced"/>
</dbReference>
<organism evidence="7 8">
    <name type="scientific">Drosophila hydei</name>
    <name type="common">Fruit fly</name>
    <dbReference type="NCBI Taxonomy" id="7224"/>
    <lineage>
        <taxon>Eukaryota</taxon>
        <taxon>Metazoa</taxon>
        <taxon>Ecdysozoa</taxon>
        <taxon>Arthropoda</taxon>
        <taxon>Hexapoda</taxon>
        <taxon>Insecta</taxon>
        <taxon>Pterygota</taxon>
        <taxon>Neoptera</taxon>
        <taxon>Endopterygota</taxon>
        <taxon>Diptera</taxon>
        <taxon>Brachycera</taxon>
        <taxon>Muscomorpha</taxon>
        <taxon>Ephydroidea</taxon>
        <taxon>Drosophilidae</taxon>
        <taxon>Drosophila</taxon>
    </lineage>
</organism>
<dbReference type="GO" id="GO:0005634">
    <property type="term" value="C:nucleus"/>
    <property type="evidence" value="ECO:0007669"/>
    <property type="project" value="UniProtKB-SubCell"/>
</dbReference>
<keyword evidence="5" id="KW-0539">Nucleus</keyword>
<dbReference type="InterPro" id="IPR033335">
    <property type="entry name" value="JUPITER"/>
</dbReference>
<evidence type="ECO:0000256" key="6">
    <source>
        <dbReference type="SAM" id="MobiDB-lite"/>
    </source>
</evidence>
<dbReference type="KEGG" id="dhe:111593443"/>